<dbReference type="EMBL" id="CP002961">
    <property type="protein sequence ID" value="AFK04150.1"/>
    <property type="molecule type" value="Genomic_DNA"/>
</dbReference>
<protein>
    <recommendedName>
        <fullName evidence="4">Por secretion system C-terminal sorting domain-containing protein</fullName>
    </recommendedName>
</protein>
<organism evidence="2 3">
    <name type="scientific">Emticicia oligotrophica (strain DSM 17448 / CIP 109782 / MTCC 6937 / GPTSA100-15)</name>
    <dbReference type="NCBI Taxonomy" id="929562"/>
    <lineage>
        <taxon>Bacteria</taxon>
        <taxon>Pseudomonadati</taxon>
        <taxon>Bacteroidota</taxon>
        <taxon>Cytophagia</taxon>
        <taxon>Cytophagales</taxon>
        <taxon>Leadbetterellaceae</taxon>
        <taxon>Emticicia</taxon>
    </lineage>
</organism>
<dbReference type="Proteomes" id="UP000002875">
    <property type="component" value="Chromosome"/>
</dbReference>
<gene>
    <name evidence="2" type="ordered locus">Emtol_3017</name>
</gene>
<dbReference type="RefSeq" id="WP_015029844.1">
    <property type="nucleotide sequence ID" value="NC_018748.1"/>
</dbReference>
<keyword evidence="1" id="KW-0732">Signal</keyword>
<accession>A0ABM5N419</accession>
<reference evidence="2 3" key="1">
    <citation type="submission" date="2011-07" db="EMBL/GenBank/DDBJ databases">
        <title>The complete genome of chromosome of Emticicia oligotrophica DSM 17448.</title>
        <authorList>
            <consortium name="US DOE Joint Genome Institute (JGI-PGF)"/>
            <person name="Lucas S."/>
            <person name="Han J."/>
            <person name="Lapidus A."/>
            <person name="Bruce D."/>
            <person name="Goodwin L."/>
            <person name="Pitluck S."/>
            <person name="Peters L."/>
            <person name="Kyrpides N."/>
            <person name="Mavromatis K."/>
            <person name="Ivanova N."/>
            <person name="Ovchinnikova G."/>
            <person name="Teshima H."/>
            <person name="Detter J.C."/>
            <person name="Tapia R."/>
            <person name="Han C."/>
            <person name="Land M."/>
            <person name="Hauser L."/>
            <person name="Markowitz V."/>
            <person name="Cheng J.-F."/>
            <person name="Hugenholtz P."/>
            <person name="Woyke T."/>
            <person name="Wu D."/>
            <person name="Tindall B."/>
            <person name="Pomrenke H."/>
            <person name="Brambilla E."/>
            <person name="Klenk H.-P."/>
            <person name="Eisen J.A."/>
        </authorList>
    </citation>
    <scope>NUCLEOTIDE SEQUENCE [LARGE SCALE GENOMIC DNA]</scope>
    <source>
        <strain evidence="2 3">DSM 17448</strain>
    </source>
</reference>
<proteinExistence type="predicted"/>
<feature type="signal peptide" evidence="1">
    <location>
        <begin position="1"/>
        <end position="19"/>
    </location>
</feature>
<name>A0ABM5N419_EMTOG</name>
<feature type="chain" id="PRO_5045821901" description="Por secretion system C-terminal sorting domain-containing protein" evidence="1">
    <location>
        <begin position="20"/>
        <end position="275"/>
    </location>
</feature>
<sequence>MKGIRKIAMLLSISSIAHAQRGIELTLKHSANSNRYEVYAKPNFSKRNFLLGPSQITLVLPSEVADEKLRISNVDGGTWEDNSVVYKPLANERNDYHGVATMGAKTDLVEGNETLLFSFSLPKNIKSSEVRLFDNNEDPNSSAPGMQGGDFSNTLNDAIAGDFYLGNYKETSKKTVNPKDKKKELLDFEDTGLVLFPNTTKDDFKVSLSEVSEEELVTLILSTETGRIIMEVKTNKKDLEEKILHVPSELPSQNLVVRVKTEKKLFGRKLILDRE</sequence>
<keyword evidence="3" id="KW-1185">Reference proteome</keyword>
<evidence type="ECO:0008006" key="4">
    <source>
        <dbReference type="Google" id="ProtNLM"/>
    </source>
</evidence>
<evidence type="ECO:0000256" key="1">
    <source>
        <dbReference type="SAM" id="SignalP"/>
    </source>
</evidence>
<evidence type="ECO:0000313" key="2">
    <source>
        <dbReference type="EMBL" id="AFK04150.1"/>
    </source>
</evidence>
<evidence type="ECO:0000313" key="3">
    <source>
        <dbReference type="Proteomes" id="UP000002875"/>
    </source>
</evidence>